<reference evidence="3" key="1">
    <citation type="submission" date="2017-02" db="UniProtKB">
        <authorList>
            <consortium name="WormBaseParasite"/>
        </authorList>
    </citation>
    <scope>IDENTIFICATION</scope>
</reference>
<protein>
    <submittedName>
        <fullName evidence="3">Myosin_tail_1 domain-containing protein</fullName>
    </submittedName>
</protein>
<name>A0A0M3HMB2_ASCLU</name>
<dbReference type="Proteomes" id="UP000036681">
    <property type="component" value="Unplaced"/>
</dbReference>
<dbReference type="AlphaFoldDB" id="A0A0M3HMB2"/>
<sequence length="77" mass="8608">MANKREAELAKLREEVDAKKVELEESEQKVRTLETELKQLRDQLSEQGKTQEESKERPSAAAAALEPTSAGVARSVR</sequence>
<proteinExistence type="predicted"/>
<feature type="region of interest" description="Disordered" evidence="1">
    <location>
        <begin position="40"/>
        <end position="77"/>
    </location>
</feature>
<keyword evidence="2" id="KW-1185">Reference proteome</keyword>
<accession>A0A0M3HMB2</accession>
<evidence type="ECO:0000256" key="1">
    <source>
        <dbReference type="SAM" id="MobiDB-lite"/>
    </source>
</evidence>
<dbReference type="WBParaSite" id="ALUE_0000265701-mRNA-1">
    <property type="protein sequence ID" value="ALUE_0000265701-mRNA-1"/>
    <property type="gene ID" value="ALUE_0000265701"/>
</dbReference>
<organism evidence="2 3">
    <name type="scientific">Ascaris lumbricoides</name>
    <name type="common">Giant roundworm</name>
    <dbReference type="NCBI Taxonomy" id="6252"/>
    <lineage>
        <taxon>Eukaryota</taxon>
        <taxon>Metazoa</taxon>
        <taxon>Ecdysozoa</taxon>
        <taxon>Nematoda</taxon>
        <taxon>Chromadorea</taxon>
        <taxon>Rhabditida</taxon>
        <taxon>Spirurina</taxon>
        <taxon>Ascaridomorpha</taxon>
        <taxon>Ascaridoidea</taxon>
        <taxon>Ascarididae</taxon>
        <taxon>Ascaris</taxon>
    </lineage>
</organism>
<feature type="compositionally biased region" description="Basic and acidic residues" evidence="1">
    <location>
        <begin position="40"/>
        <end position="58"/>
    </location>
</feature>
<evidence type="ECO:0000313" key="3">
    <source>
        <dbReference type="WBParaSite" id="ALUE_0000265701-mRNA-1"/>
    </source>
</evidence>
<evidence type="ECO:0000313" key="2">
    <source>
        <dbReference type="Proteomes" id="UP000036681"/>
    </source>
</evidence>